<name>A0A7W8D7Y7_9GAMM</name>
<evidence type="ECO:0000256" key="1">
    <source>
        <dbReference type="SAM" id="SignalP"/>
    </source>
</evidence>
<accession>A0A7W8D7Y7</accession>
<dbReference type="AlphaFoldDB" id="A0A7W8D7Y7"/>
<evidence type="ECO:0000313" key="3">
    <source>
        <dbReference type="Proteomes" id="UP000521199"/>
    </source>
</evidence>
<reference evidence="2 3" key="1">
    <citation type="submission" date="2020-08" db="EMBL/GenBank/DDBJ databases">
        <title>Genomic Encyclopedia of Type Strains, Phase IV (KMG-IV): sequencing the most valuable type-strain genomes for metagenomic binning, comparative biology and taxonomic classification.</title>
        <authorList>
            <person name="Goeker M."/>
        </authorList>
    </citation>
    <scope>NUCLEOTIDE SEQUENCE [LARGE SCALE GENOMIC DNA]</scope>
    <source>
        <strain evidence="2 3">DSM 24163</strain>
    </source>
</reference>
<feature type="chain" id="PRO_5030853523" evidence="1">
    <location>
        <begin position="25"/>
        <end position="475"/>
    </location>
</feature>
<keyword evidence="1" id="KW-0732">Signal</keyword>
<dbReference type="RefSeq" id="WP_183960872.1">
    <property type="nucleotide sequence ID" value="NZ_JACHHP010000003.1"/>
</dbReference>
<gene>
    <name evidence="2" type="ORF">HNQ52_001878</name>
</gene>
<protein>
    <submittedName>
        <fullName evidence="2">Putative delta-60 repeat protein</fullName>
    </submittedName>
</protein>
<organism evidence="2 3">
    <name type="scientific">Chiayiivirga flava</name>
    <dbReference type="NCBI Taxonomy" id="659595"/>
    <lineage>
        <taxon>Bacteria</taxon>
        <taxon>Pseudomonadati</taxon>
        <taxon>Pseudomonadota</taxon>
        <taxon>Gammaproteobacteria</taxon>
        <taxon>Lysobacterales</taxon>
        <taxon>Lysobacteraceae</taxon>
        <taxon>Chiayiivirga</taxon>
    </lineage>
</organism>
<sequence>MIRYPLCMLSLVVAACLSCGNVRAGDGDLDPRFGPNGDGRLTIGIDTGAEDIAVQAVPALDGSIYVVGRTSPGIGIVRLTADGLPDPQFAPMSYPSDTSEYWLGASAAVQAANGDLIVAGHYFGLPQMDGPYWIACRFDAAGVPVGAFGDGEIAPGCTDKFGAGVRKEGEIRDLLIHPAGRIVFAGHIVDGADKRRAALSSLTPDGDPDPTFDDGVGEANLVLPHGNVVPESEYNALALGPNGTLLGAGEYIVSPDDSDVLVTMHFQNGTAFQQFGANGSAIHALNLGPVGARRDTALGIEPMAGGMFGVVGTAQFSLAGHTGGFVLWIKPNGSLETSLGNNGRTVLQEDGLDLRLYDIERTPKGKVVIGGSLMPVDAPDVTLATVLRLDQAGDADPTFAAASLAVFAFSDDATPDEFDDETIHPSEIFDLAMQGNRILAAGYQLLPPEAGGADFGLARLGDGRLFGDGLESFGP</sequence>
<dbReference type="Pfam" id="PF17164">
    <property type="entry name" value="DUF5122"/>
    <property type="match status" value="2"/>
</dbReference>
<proteinExistence type="predicted"/>
<dbReference type="EMBL" id="JACHHP010000003">
    <property type="protein sequence ID" value="MBB5208336.1"/>
    <property type="molecule type" value="Genomic_DNA"/>
</dbReference>
<evidence type="ECO:0000313" key="2">
    <source>
        <dbReference type="EMBL" id="MBB5208336.1"/>
    </source>
</evidence>
<dbReference type="Proteomes" id="UP000521199">
    <property type="component" value="Unassembled WGS sequence"/>
</dbReference>
<keyword evidence="3" id="KW-1185">Reference proteome</keyword>
<dbReference type="InterPro" id="IPR013431">
    <property type="entry name" value="Delta_60_rpt"/>
</dbReference>
<dbReference type="Gene3D" id="2.80.10.50">
    <property type="match status" value="2"/>
</dbReference>
<comment type="caution">
    <text evidence="2">The sequence shown here is derived from an EMBL/GenBank/DDBJ whole genome shotgun (WGS) entry which is preliminary data.</text>
</comment>
<feature type="signal peptide" evidence="1">
    <location>
        <begin position="1"/>
        <end position="24"/>
    </location>
</feature>
<dbReference type="PROSITE" id="PS51257">
    <property type="entry name" value="PROKAR_LIPOPROTEIN"/>
    <property type="match status" value="1"/>
</dbReference>